<protein>
    <submittedName>
        <fullName evidence="2">Uncharacterized protein</fullName>
    </submittedName>
</protein>
<feature type="region of interest" description="Disordered" evidence="1">
    <location>
        <begin position="232"/>
        <end position="254"/>
    </location>
</feature>
<accession>A0A0C3K774</accession>
<feature type="compositionally biased region" description="Polar residues" evidence="1">
    <location>
        <begin position="30"/>
        <end position="40"/>
    </location>
</feature>
<evidence type="ECO:0000313" key="3">
    <source>
        <dbReference type="Proteomes" id="UP000054248"/>
    </source>
</evidence>
<dbReference type="Proteomes" id="UP000054248">
    <property type="component" value="Unassembled WGS sequence"/>
</dbReference>
<keyword evidence="3" id="KW-1185">Reference proteome</keyword>
<proteinExistence type="predicted"/>
<dbReference type="HOGENOM" id="CLU_696750_0_0_1"/>
<gene>
    <name evidence="2" type="ORF">M407DRAFT_33082</name>
</gene>
<dbReference type="EMBL" id="KN823408">
    <property type="protein sequence ID" value="KIO17253.1"/>
    <property type="molecule type" value="Genomic_DNA"/>
</dbReference>
<feature type="region of interest" description="Disordered" evidence="1">
    <location>
        <begin position="290"/>
        <end position="348"/>
    </location>
</feature>
<organism evidence="2 3">
    <name type="scientific">Tulasnella calospora MUT 4182</name>
    <dbReference type="NCBI Taxonomy" id="1051891"/>
    <lineage>
        <taxon>Eukaryota</taxon>
        <taxon>Fungi</taxon>
        <taxon>Dikarya</taxon>
        <taxon>Basidiomycota</taxon>
        <taxon>Agaricomycotina</taxon>
        <taxon>Agaricomycetes</taxon>
        <taxon>Cantharellales</taxon>
        <taxon>Tulasnellaceae</taxon>
        <taxon>Tulasnella</taxon>
    </lineage>
</organism>
<feature type="compositionally biased region" description="Polar residues" evidence="1">
    <location>
        <begin position="326"/>
        <end position="337"/>
    </location>
</feature>
<reference evidence="2 3" key="1">
    <citation type="submission" date="2014-04" db="EMBL/GenBank/DDBJ databases">
        <authorList>
            <consortium name="DOE Joint Genome Institute"/>
            <person name="Kuo A."/>
            <person name="Girlanda M."/>
            <person name="Perotto S."/>
            <person name="Kohler A."/>
            <person name="Nagy L.G."/>
            <person name="Floudas D."/>
            <person name="Copeland A."/>
            <person name="Barry K.W."/>
            <person name="Cichocki N."/>
            <person name="Veneault-Fourrey C."/>
            <person name="LaButti K."/>
            <person name="Lindquist E.A."/>
            <person name="Lipzen A."/>
            <person name="Lundell T."/>
            <person name="Morin E."/>
            <person name="Murat C."/>
            <person name="Sun H."/>
            <person name="Tunlid A."/>
            <person name="Henrissat B."/>
            <person name="Grigoriev I.V."/>
            <person name="Hibbett D.S."/>
            <person name="Martin F."/>
            <person name="Nordberg H.P."/>
            <person name="Cantor M.N."/>
            <person name="Hua S.X."/>
        </authorList>
    </citation>
    <scope>NUCLEOTIDE SEQUENCE [LARGE SCALE GENOMIC DNA]</scope>
    <source>
        <strain evidence="2 3">MUT 4182</strain>
    </source>
</reference>
<reference evidence="3" key="2">
    <citation type="submission" date="2015-01" db="EMBL/GenBank/DDBJ databases">
        <title>Evolutionary Origins and Diversification of the Mycorrhizal Mutualists.</title>
        <authorList>
            <consortium name="DOE Joint Genome Institute"/>
            <consortium name="Mycorrhizal Genomics Consortium"/>
            <person name="Kohler A."/>
            <person name="Kuo A."/>
            <person name="Nagy L.G."/>
            <person name="Floudas D."/>
            <person name="Copeland A."/>
            <person name="Barry K.W."/>
            <person name="Cichocki N."/>
            <person name="Veneault-Fourrey C."/>
            <person name="LaButti K."/>
            <person name="Lindquist E.A."/>
            <person name="Lipzen A."/>
            <person name="Lundell T."/>
            <person name="Morin E."/>
            <person name="Murat C."/>
            <person name="Riley R."/>
            <person name="Ohm R."/>
            <person name="Sun H."/>
            <person name="Tunlid A."/>
            <person name="Henrissat B."/>
            <person name="Grigoriev I.V."/>
            <person name="Hibbett D.S."/>
            <person name="Martin F."/>
        </authorList>
    </citation>
    <scope>NUCLEOTIDE SEQUENCE [LARGE SCALE GENOMIC DNA]</scope>
    <source>
        <strain evidence="3">MUT 4182</strain>
    </source>
</reference>
<name>A0A0C3K774_9AGAM</name>
<feature type="region of interest" description="Disordered" evidence="1">
    <location>
        <begin position="1"/>
        <end position="82"/>
    </location>
</feature>
<feature type="compositionally biased region" description="Basic residues" evidence="1">
    <location>
        <begin position="243"/>
        <end position="253"/>
    </location>
</feature>
<sequence>MSTLASRFAALKQQVSEKRSSSAVSPRRFTPSSQTSSRPHSTGEEDDDSVFPQIEAFAPITPANPVVGQRRRRDSEDDSNAVGILRARQAQLDRDRLFAKERMKYHSLSDIQTEIDITAFAVTTTDQKLIEVRIVQEVEIKTMKAALIAMTSQSRNTNTKLNSCVTAVITSPRIPLYVTGVYAALLKVAKHSPHLLGLPAGFDSSATTWVDTAKNISDYLTSGRSAMRQKLQNDVDGGSKPARPNKGKGKKLSGRMPLARLAAELFGKQGSIDSDSLGRAALLRSLYRDHQKAVRDSQSPTKKTSRSAGSSVDADGTPIEQEETGDNLSSGSGQDAETGSGEDASPVINSTDEEVTWGPQSFWTFADYSFLTLHKSIAHATDSQAERGQMWDSLVTATIQSDFKDYPPSGTVEEDLELRASGLTRADDRPEYLVQLEAAVFKALELTKA</sequence>
<dbReference type="AlphaFoldDB" id="A0A0C3K774"/>
<evidence type="ECO:0000256" key="1">
    <source>
        <dbReference type="SAM" id="MobiDB-lite"/>
    </source>
</evidence>
<feature type="compositionally biased region" description="Polar residues" evidence="1">
    <location>
        <begin position="296"/>
        <end position="310"/>
    </location>
</feature>
<evidence type="ECO:0000313" key="2">
    <source>
        <dbReference type="EMBL" id="KIO17253.1"/>
    </source>
</evidence>